<reference evidence="2 3" key="1">
    <citation type="journal article" date="2012" name="Genome Biol.">
        <title>Sequencing three crocodilian genomes to illuminate the evolution of archosaurs and amniotes.</title>
        <authorList>
            <person name="St John J.A."/>
            <person name="Braun E.L."/>
            <person name="Isberg S.R."/>
            <person name="Miles L.G."/>
            <person name="Chong A.Y."/>
            <person name="Gongora J."/>
            <person name="Dalzell P."/>
            <person name="Moran C."/>
            <person name="Bed'hom B."/>
            <person name="Abzhanov A."/>
            <person name="Burgess S.C."/>
            <person name="Cooksey A.M."/>
            <person name="Castoe T.A."/>
            <person name="Crawford N.G."/>
            <person name="Densmore L.D."/>
            <person name="Drew J.C."/>
            <person name="Edwards S.V."/>
            <person name="Faircloth B.C."/>
            <person name="Fujita M.K."/>
            <person name="Greenwold M.J."/>
            <person name="Hoffmann F.G."/>
            <person name="Howard J.M."/>
            <person name="Iguchi T."/>
            <person name="Janes D.E."/>
            <person name="Khan S.Y."/>
            <person name="Kohno S."/>
            <person name="de Koning A.J."/>
            <person name="Lance S.L."/>
            <person name="McCarthy F.M."/>
            <person name="McCormack J.E."/>
            <person name="Merchant M.E."/>
            <person name="Peterson D.G."/>
            <person name="Pollock D.D."/>
            <person name="Pourmand N."/>
            <person name="Raney B.J."/>
            <person name="Roessler K.A."/>
            <person name="Sanford J.R."/>
            <person name="Sawyer R.H."/>
            <person name="Schmidt C.J."/>
            <person name="Triplett E.W."/>
            <person name="Tuberville T.D."/>
            <person name="Venegas-Anaya M."/>
            <person name="Howard J.T."/>
            <person name="Jarvis E.D."/>
            <person name="Guillette L.J.Jr."/>
            <person name="Glenn T.C."/>
            <person name="Green R.E."/>
            <person name="Ray D.A."/>
        </authorList>
    </citation>
    <scope>NUCLEOTIDE SEQUENCE [LARGE SCALE GENOMIC DNA]</scope>
    <source>
        <strain evidence="2">KSC_2009_1</strain>
    </source>
</reference>
<dbReference type="InterPro" id="IPR016186">
    <property type="entry name" value="C-type_lectin-like/link_sf"/>
</dbReference>
<dbReference type="EMBL" id="AKHW03006603">
    <property type="protein sequence ID" value="KYO19463.1"/>
    <property type="molecule type" value="Genomic_DNA"/>
</dbReference>
<sequence>MLHDGQGKEMGTTARLCFCLLGCLALSPWLEGAAPEVESCPRGWLFYRGNCYGLFLQPLPWAEAEWKAEHCAAESAFLCQCRQPQCPA</sequence>
<name>A0A151M4L4_ALLMI</name>
<evidence type="ECO:0000256" key="1">
    <source>
        <dbReference type="SAM" id="SignalP"/>
    </source>
</evidence>
<gene>
    <name evidence="2" type="ORF">Y1Q_0015798</name>
</gene>
<keyword evidence="1" id="KW-0732">Signal</keyword>
<dbReference type="Gene3D" id="3.10.100.10">
    <property type="entry name" value="Mannose-Binding Protein A, subunit A"/>
    <property type="match status" value="1"/>
</dbReference>
<dbReference type="InterPro" id="IPR016187">
    <property type="entry name" value="CTDL_fold"/>
</dbReference>
<dbReference type="AlphaFoldDB" id="A0A151M4L4"/>
<proteinExistence type="predicted"/>
<feature type="signal peptide" evidence="1">
    <location>
        <begin position="1"/>
        <end position="32"/>
    </location>
</feature>
<feature type="chain" id="PRO_5007584735" description="C-type lectin domain-containing protein" evidence="1">
    <location>
        <begin position="33"/>
        <end position="88"/>
    </location>
</feature>
<evidence type="ECO:0000313" key="2">
    <source>
        <dbReference type="EMBL" id="KYO19463.1"/>
    </source>
</evidence>
<evidence type="ECO:0000313" key="3">
    <source>
        <dbReference type="Proteomes" id="UP000050525"/>
    </source>
</evidence>
<accession>A0A151M4L4</accession>
<dbReference type="Proteomes" id="UP000050525">
    <property type="component" value="Unassembled WGS sequence"/>
</dbReference>
<dbReference type="SUPFAM" id="SSF56436">
    <property type="entry name" value="C-type lectin-like"/>
    <property type="match status" value="1"/>
</dbReference>
<keyword evidence="3" id="KW-1185">Reference proteome</keyword>
<evidence type="ECO:0008006" key="4">
    <source>
        <dbReference type="Google" id="ProtNLM"/>
    </source>
</evidence>
<organism evidence="2 3">
    <name type="scientific">Alligator mississippiensis</name>
    <name type="common">American alligator</name>
    <dbReference type="NCBI Taxonomy" id="8496"/>
    <lineage>
        <taxon>Eukaryota</taxon>
        <taxon>Metazoa</taxon>
        <taxon>Chordata</taxon>
        <taxon>Craniata</taxon>
        <taxon>Vertebrata</taxon>
        <taxon>Euteleostomi</taxon>
        <taxon>Archelosauria</taxon>
        <taxon>Archosauria</taxon>
        <taxon>Crocodylia</taxon>
        <taxon>Alligatoridae</taxon>
        <taxon>Alligatorinae</taxon>
        <taxon>Alligator</taxon>
    </lineage>
</organism>
<comment type="caution">
    <text evidence="2">The sequence shown here is derived from an EMBL/GenBank/DDBJ whole genome shotgun (WGS) entry which is preliminary data.</text>
</comment>
<protein>
    <recommendedName>
        <fullName evidence="4">C-type lectin domain-containing protein</fullName>
    </recommendedName>
</protein>